<accession>Q69SA1</accession>
<reference evidence="2" key="1">
    <citation type="submission" date="2001-12" db="EMBL/GenBank/DDBJ databases">
        <title>Oryza sativa nipponbare(GA3) genomic DNA, chromosome 7, PAC clone:P0678G09.</title>
        <authorList>
            <person name="Sasaki T."/>
            <person name="Matsumoto T."/>
            <person name="Yamamoto K."/>
        </authorList>
    </citation>
    <scope>NUCLEOTIDE SEQUENCE</scope>
</reference>
<evidence type="ECO:0000313" key="3">
    <source>
        <dbReference type="EMBL" id="BAD30866.1"/>
    </source>
</evidence>
<evidence type="ECO:0000313" key="4">
    <source>
        <dbReference type="Proteomes" id="UP000000763"/>
    </source>
</evidence>
<reference evidence="4" key="4">
    <citation type="journal article" date="2008" name="Nucleic Acids Res.">
        <title>The rice annotation project database (RAP-DB): 2008 update.</title>
        <authorList>
            <consortium name="The rice annotation project (RAP)"/>
        </authorList>
    </citation>
    <scope>GENOME REANNOTATION</scope>
    <source>
        <strain evidence="4">cv. Nipponbare</strain>
    </source>
</reference>
<feature type="compositionally biased region" description="Basic residues" evidence="1">
    <location>
        <begin position="84"/>
        <end position="93"/>
    </location>
</feature>
<organism evidence="3 4">
    <name type="scientific">Oryza sativa subsp. japonica</name>
    <name type="common">Rice</name>
    <dbReference type="NCBI Taxonomy" id="39947"/>
    <lineage>
        <taxon>Eukaryota</taxon>
        <taxon>Viridiplantae</taxon>
        <taxon>Streptophyta</taxon>
        <taxon>Embryophyta</taxon>
        <taxon>Tracheophyta</taxon>
        <taxon>Spermatophyta</taxon>
        <taxon>Magnoliopsida</taxon>
        <taxon>Liliopsida</taxon>
        <taxon>Poales</taxon>
        <taxon>Poaceae</taxon>
        <taxon>BOP clade</taxon>
        <taxon>Oryzoideae</taxon>
        <taxon>Oryzeae</taxon>
        <taxon>Oryzinae</taxon>
        <taxon>Oryza</taxon>
        <taxon>Oryza sativa</taxon>
    </lineage>
</organism>
<gene>
    <name evidence="3" type="ORF">OSJNBb0052O11.124</name>
    <name evidence="2" type="ORF">P0678G09.16</name>
</gene>
<name>Q69SA1_ORYSJ</name>
<feature type="region of interest" description="Disordered" evidence="1">
    <location>
        <begin position="1"/>
        <end position="25"/>
    </location>
</feature>
<sequence length="153" mass="15775">MAISPAGPGPLRGPAPTGAGAGPIFDPRAAARARGRLAGSPLDLALSASPAPASRQATISSPLLSSLPSGVRRLELVLSLRSQRRRHTGRRRGGLAAAHRRGGEATTAARARPAAHRAAAAAHRARPAARLQHITKSERYCSISNTPNVPCDL</sequence>
<reference evidence="4" key="3">
    <citation type="journal article" date="2005" name="Nature">
        <title>The map-based sequence of the rice genome.</title>
        <authorList>
            <consortium name="International rice genome sequencing project (IRGSP)"/>
            <person name="Matsumoto T."/>
            <person name="Wu J."/>
            <person name="Kanamori H."/>
            <person name="Katayose Y."/>
            <person name="Fujisawa M."/>
            <person name="Namiki N."/>
            <person name="Mizuno H."/>
            <person name="Yamamoto K."/>
            <person name="Antonio B.A."/>
            <person name="Baba T."/>
            <person name="Sakata K."/>
            <person name="Nagamura Y."/>
            <person name="Aoki H."/>
            <person name="Arikawa K."/>
            <person name="Arita K."/>
            <person name="Bito T."/>
            <person name="Chiden Y."/>
            <person name="Fujitsuka N."/>
            <person name="Fukunaka R."/>
            <person name="Hamada M."/>
            <person name="Harada C."/>
            <person name="Hayashi A."/>
            <person name="Hijishita S."/>
            <person name="Honda M."/>
            <person name="Hosokawa S."/>
            <person name="Ichikawa Y."/>
            <person name="Idonuma A."/>
            <person name="Iijima M."/>
            <person name="Ikeda M."/>
            <person name="Ikeno M."/>
            <person name="Ito K."/>
            <person name="Ito S."/>
            <person name="Ito T."/>
            <person name="Ito Y."/>
            <person name="Ito Y."/>
            <person name="Iwabuchi A."/>
            <person name="Kamiya K."/>
            <person name="Karasawa W."/>
            <person name="Kurita K."/>
            <person name="Katagiri S."/>
            <person name="Kikuta A."/>
            <person name="Kobayashi H."/>
            <person name="Kobayashi N."/>
            <person name="Machita K."/>
            <person name="Maehara T."/>
            <person name="Masukawa M."/>
            <person name="Mizubayashi T."/>
            <person name="Mukai Y."/>
            <person name="Nagasaki H."/>
            <person name="Nagata Y."/>
            <person name="Naito S."/>
            <person name="Nakashima M."/>
            <person name="Nakama Y."/>
            <person name="Nakamichi Y."/>
            <person name="Nakamura M."/>
            <person name="Meguro A."/>
            <person name="Negishi M."/>
            <person name="Ohta I."/>
            <person name="Ohta T."/>
            <person name="Okamoto M."/>
            <person name="Ono N."/>
            <person name="Saji S."/>
            <person name="Sakaguchi M."/>
            <person name="Sakai K."/>
            <person name="Shibata M."/>
            <person name="Shimokawa T."/>
            <person name="Song J."/>
            <person name="Takazaki Y."/>
            <person name="Terasawa K."/>
            <person name="Tsugane M."/>
            <person name="Tsuji K."/>
            <person name="Ueda S."/>
            <person name="Waki K."/>
            <person name="Yamagata H."/>
            <person name="Yamamoto M."/>
            <person name="Yamamoto S."/>
            <person name="Yamane H."/>
            <person name="Yoshiki S."/>
            <person name="Yoshihara R."/>
            <person name="Yukawa K."/>
            <person name="Zhong H."/>
            <person name="Yano M."/>
            <person name="Yuan Q."/>
            <person name="Ouyang S."/>
            <person name="Liu J."/>
            <person name="Jones K.M."/>
            <person name="Gansberger K."/>
            <person name="Moffat K."/>
            <person name="Hill J."/>
            <person name="Bera J."/>
            <person name="Fadrosh D."/>
            <person name="Jin S."/>
            <person name="Johri S."/>
            <person name="Kim M."/>
            <person name="Overton L."/>
            <person name="Reardon M."/>
            <person name="Tsitrin T."/>
            <person name="Vuong H."/>
            <person name="Weaver B."/>
            <person name="Ciecko A."/>
            <person name="Tallon L."/>
            <person name="Jackson J."/>
            <person name="Pai G."/>
            <person name="Aken S.V."/>
            <person name="Utterback T."/>
            <person name="Reidmuller S."/>
            <person name="Feldblyum T."/>
            <person name="Hsiao J."/>
            <person name="Zismann V."/>
            <person name="Iobst S."/>
            <person name="de Vazeille A.R."/>
            <person name="Buell C.R."/>
            <person name="Ying K."/>
            <person name="Li Y."/>
            <person name="Lu T."/>
            <person name="Huang Y."/>
            <person name="Zhao Q."/>
            <person name="Feng Q."/>
            <person name="Zhang L."/>
            <person name="Zhu J."/>
            <person name="Weng Q."/>
            <person name="Mu J."/>
            <person name="Lu Y."/>
            <person name="Fan D."/>
            <person name="Liu Y."/>
            <person name="Guan J."/>
            <person name="Zhang Y."/>
            <person name="Yu S."/>
            <person name="Liu X."/>
            <person name="Zhang Y."/>
            <person name="Hong G."/>
            <person name="Han B."/>
            <person name="Choisne N."/>
            <person name="Demange N."/>
            <person name="Orjeda G."/>
            <person name="Samain S."/>
            <person name="Cattolico L."/>
            <person name="Pelletier E."/>
            <person name="Couloux A."/>
            <person name="Segurens B."/>
            <person name="Wincker P."/>
            <person name="D'Hont A."/>
            <person name="Scarpelli C."/>
            <person name="Weissenbach J."/>
            <person name="Salanoubat M."/>
            <person name="Quetier F."/>
            <person name="Yu Y."/>
            <person name="Kim H.R."/>
            <person name="Rambo T."/>
            <person name="Currie J."/>
            <person name="Collura K."/>
            <person name="Luo M."/>
            <person name="Yang T."/>
            <person name="Ammiraju J.S.S."/>
            <person name="Engler F."/>
            <person name="Soderlund C."/>
            <person name="Wing R.A."/>
            <person name="Palmer L.E."/>
            <person name="de la Bastide M."/>
            <person name="Spiegel L."/>
            <person name="Nascimento L."/>
            <person name="Zutavern T."/>
            <person name="O'Shaughnessy A."/>
            <person name="Dike S."/>
            <person name="Dedhia N."/>
            <person name="Preston R."/>
            <person name="Balija V."/>
            <person name="McCombie W.R."/>
            <person name="Chow T."/>
            <person name="Chen H."/>
            <person name="Chung M."/>
            <person name="Chen C."/>
            <person name="Shaw J."/>
            <person name="Wu H."/>
            <person name="Hsiao K."/>
            <person name="Chao Y."/>
            <person name="Chu M."/>
            <person name="Cheng C."/>
            <person name="Hour A."/>
            <person name="Lee P."/>
            <person name="Lin S."/>
            <person name="Lin Y."/>
            <person name="Liou J."/>
            <person name="Liu S."/>
            <person name="Hsing Y."/>
            <person name="Raghuvanshi S."/>
            <person name="Mohanty A."/>
            <person name="Bharti A.K."/>
            <person name="Gaur A."/>
            <person name="Gupta V."/>
            <person name="Kumar D."/>
            <person name="Ravi V."/>
            <person name="Vij S."/>
            <person name="Kapur A."/>
            <person name="Khurana P."/>
            <person name="Khurana P."/>
            <person name="Khurana J.P."/>
            <person name="Tyagi A.K."/>
            <person name="Gaikwad K."/>
            <person name="Singh A."/>
            <person name="Dalal V."/>
            <person name="Srivastava S."/>
            <person name="Dixit A."/>
            <person name="Pal A.K."/>
            <person name="Ghazi I.A."/>
            <person name="Yadav M."/>
            <person name="Pandit A."/>
            <person name="Bhargava A."/>
            <person name="Sureshbabu K."/>
            <person name="Batra K."/>
            <person name="Sharma T.R."/>
            <person name="Mohapatra T."/>
            <person name="Singh N.K."/>
            <person name="Messing J."/>
            <person name="Nelson A.B."/>
            <person name="Fuks G."/>
            <person name="Kavchok S."/>
            <person name="Keizer G."/>
            <person name="Linton E."/>
            <person name="Llaca V."/>
            <person name="Song R."/>
            <person name="Tanyolac B."/>
            <person name="Young S."/>
            <person name="Ho-Il K."/>
            <person name="Hahn J.H."/>
            <person name="Sangsakoo G."/>
            <person name="Vanavichit A."/>
            <person name="de Mattos Luiz.A.T."/>
            <person name="Zimmer P.D."/>
            <person name="Malone G."/>
            <person name="Dellagostin O."/>
            <person name="de Oliveira A.C."/>
            <person name="Bevan M."/>
            <person name="Bancroft I."/>
            <person name="Minx P."/>
            <person name="Cordum H."/>
            <person name="Wilson R."/>
            <person name="Cheng Z."/>
            <person name="Jin W."/>
            <person name="Jiang J."/>
            <person name="Leong S.A."/>
            <person name="Iwama H."/>
            <person name="Gojobori T."/>
            <person name="Itoh T."/>
            <person name="Niimura Y."/>
            <person name="Fujii Y."/>
            <person name="Habara T."/>
            <person name="Sakai H."/>
            <person name="Sato Y."/>
            <person name="Wilson G."/>
            <person name="Kumar K."/>
            <person name="McCouch S."/>
            <person name="Juretic N."/>
            <person name="Hoen D."/>
            <person name="Wright S."/>
            <person name="Bruskiewich R."/>
            <person name="Bureau T."/>
            <person name="Miyao A."/>
            <person name="Hirochika H."/>
            <person name="Nishikawa T."/>
            <person name="Kadowaki K."/>
            <person name="Sugiura M."/>
            <person name="Burr B."/>
            <person name="Sasaki T."/>
        </authorList>
    </citation>
    <scope>NUCLEOTIDE SEQUENCE [LARGE SCALE GENOMIC DNA]</scope>
    <source>
        <strain evidence="4">cv. Nipponbare</strain>
    </source>
</reference>
<dbReference type="EMBL" id="AP005105">
    <property type="protein sequence ID" value="BAD30866.1"/>
    <property type="molecule type" value="Genomic_DNA"/>
</dbReference>
<reference evidence="3" key="2">
    <citation type="submission" date="2002-04" db="EMBL/GenBank/DDBJ databases">
        <title>Oryza sativa nipponbare(GA3) genomic DNA, chromosome 7, BAC clone:OSJNBb0052O11.</title>
        <authorList>
            <person name="Sasaki T."/>
            <person name="Matsumoto T."/>
            <person name="Katayose Y."/>
        </authorList>
    </citation>
    <scope>NUCLEOTIDE SEQUENCE</scope>
</reference>
<protein>
    <submittedName>
        <fullName evidence="3">Uncharacterized protein</fullName>
    </submittedName>
</protein>
<dbReference type="AlphaFoldDB" id="Q69SA1"/>
<feature type="region of interest" description="Disordered" evidence="1">
    <location>
        <begin position="84"/>
        <end position="111"/>
    </location>
</feature>
<evidence type="ECO:0000313" key="2">
    <source>
        <dbReference type="EMBL" id="BAD30748.1"/>
    </source>
</evidence>
<evidence type="ECO:0000256" key="1">
    <source>
        <dbReference type="SAM" id="MobiDB-lite"/>
    </source>
</evidence>
<dbReference type="Proteomes" id="UP000000763">
    <property type="component" value="Chromosome 7"/>
</dbReference>
<dbReference type="EMBL" id="AP004573">
    <property type="protein sequence ID" value="BAD30748.1"/>
    <property type="molecule type" value="Genomic_DNA"/>
</dbReference>
<proteinExistence type="predicted"/>